<protein>
    <recommendedName>
        <fullName evidence="5">LPXTG cell wall anchor domain-containing protein</fullName>
    </recommendedName>
</protein>
<name>A0ABP9MDK9_9MICO</name>
<comment type="caution">
    <text evidence="3">The sequence shown here is derived from an EMBL/GenBank/DDBJ whole genome shotgun (WGS) entry which is preliminary data.</text>
</comment>
<keyword evidence="1" id="KW-1133">Transmembrane helix</keyword>
<evidence type="ECO:0000313" key="4">
    <source>
        <dbReference type="Proteomes" id="UP001501407"/>
    </source>
</evidence>
<sequence length="172" mass="16093">MLKKTLAAAGIAGALILGSSAAAFADYPATAPVTAGDTTLTVGQSTTITANDLGDYTSVDFSVNPTSGSTLSSIVVAAAAGGVTKPVANGTASATFTANAAGTYTVTVAATDGALGSVTISVAAAGSTPAPGALPATGGTIPAAAIWVGVGAVGLGGIAVAAVAARRRTQKN</sequence>
<evidence type="ECO:0000256" key="1">
    <source>
        <dbReference type="SAM" id="Phobius"/>
    </source>
</evidence>
<evidence type="ECO:0000313" key="3">
    <source>
        <dbReference type="EMBL" id="GAA5093741.1"/>
    </source>
</evidence>
<evidence type="ECO:0000256" key="2">
    <source>
        <dbReference type="SAM" id="SignalP"/>
    </source>
</evidence>
<proteinExistence type="predicted"/>
<accession>A0ABP9MDK9</accession>
<evidence type="ECO:0008006" key="5">
    <source>
        <dbReference type="Google" id="ProtNLM"/>
    </source>
</evidence>
<keyword evidence="4" id="KW-1185">Reference proteome</keyword>
<dbReference type="EMBL" id="BAABKZ010000002">
    <property type="protein sequence ID" value="GAA5093741.1"/>
    <property type="molecule type" value="Genomic_DNA"/>
</dbReference>
<gene>
    <name evidence="3" type="ORF">GCM10025760_24270</name>
</gene>
<keyword evidence="2" id="KW-0732">Signal</keyword>
<feature type="signal peptide" evidence="2">
    <location>
        <begin position="1"/>
        <end position="25"/>
    </location>
</feature>
<keyword evidence="1" id="KW-0472">Membrane</keyword>
<dbReference type="RefSeq" id="WP_194414460.1">
    <property type="nucleotide sequence ID" value="NZ_BAABKZ010000002.1"/>
</dbReference>
<dbReference type="Proteomes" id="UP001501407">
    <property type="component" value="Unassembled WGS sequence"/>
</dbReference>
<feature type="chain" id="PRO_5047090193" description="LPXTG cell wall anchor domain-containing protein" evidence="2">
    <location>
        <begin position="26"/>
        <end position="172"/>
    </location>
</feature>
<reference evidence="4" key="1">
    <citation type="journal article" date="2019" name="Int. J. Syst. Evol. Microbiol.">
        <title>The Global Catalogue of Microorganisms (GCM) 10K type strain sequencing project: providing services to taxonomists for standard genome sequencing and annotation.</title>
        <authorList>
            <consortium name="The Broad Institute Genomics Platform"/>
            <consortium name="The Broad Institute Genome Sequencing Center for Infectious Disease"/>
            <person name="Wu L."/>
            <person name="Ma J."/>
        </authorList>
    </citation>
    <scope>NUCLEOTIDE SEQUENCE [LARGE SCALE GENOMIC DNA]</scope>
    <source>
        <strain evidence="4">JCM 18959</strain>
    </source>
</reference>
<feature type="transmembrane region" description="Helical" evidence="1">
    <location>
        <begin position="144"/>
        <end position="165"/>
    </location>
</feature>
<keyword evidence="1" id="KW-0812">Transmembrane</keyword>
<organism evidence="3 4">
    <name type="scientific">Microbacterium yannicii</name>
    <dbReference type="NCBI Taxonomy" id="671622"/>
    <lineage>
        <taxon>Bacteria</taxon>
        <taxon>Bacillati</taxon>
        <taxon>Actinomycetota</taxon>
        <taxon>Actinomycetes</taxon>
        <taxon>Micrococcales</taxon>
        <taxon>Microbacteriaceae</taxon>
        <taxon>Microbacterium</taxon>
    </lineage>
</organism>